<feature type="compositionally biased region" description="Low complexity" evidence="1">
    <location>
        <begin position="122"/>
        <end position="140"/>
    </location>
</feature>
<dbReference type="InterPro" id="IPR011009">
    <property type="entry name" value="Kinase-like_dom_sf"/>
</dbReference>
<gene>
    <name evidence="2" type="ORF">Cvel_9653</name>
</gene>
<protein>
    <recommendedName>
        <fullName evidence="3">Protein kinase domain-containing protein</fullName>
    </recommendedName>
</protein>
<dbReference type="Gene3D" id="3.30.200.20">
    <property type="entry name" value="Phosphorylase Kinase, domain 1"/>
    <property type="match status" value="1"/>
</dbReference>
<evidence type="ECO:0008006" key="3">
    <source>
        <dbReference type="Google" id="ProtNLM"/>
    </source>
</evidence>
<evidence type="ECO:0000256" key="1">
    <source>
        <dbReference type="SAM" id="MobiDB-lite"/>
    </source>
</evidence>
<dbReference type="SUPFAM" id="SSF56112">
    <property type="entry name" value="Protein kinase-like (PK-like)"/>
    <property type="match status" value="1"/>
</dbReference>
<sequence>MAAHSPSRTSWDKFQPIRTLGDGSYGTVCLVQNRFDDSFSAIKKMKHAFDDGIGRCEKCISSGRKRDKSKGCVVQNSCSPTRWKEQQQRGRGKRPSPVSPAPQADRDRLQSCLPVKQIETVASLASPSSRQRPSPVSPARQANRDRLQSRLPLTQIEAVSSLA</sequence>
<dbReference type="AlphaFoldDB" id="A0A0G4HZ62"/>
<feature type="region of interest" description="Disordered" evidence="1">
    <location>
        <begin position="121"/>
        <end position="152"/>
    </location>
</feature>
<dbReference type="VEuPathDB" id="CryptoDB:Cvel_9653"/>
<feature type="region of interest" description="Disordered" evidence="1">
    <location>
        <begin position="62"/>
        <end position="109"/>
    </location>
</feature>
<evidence type="ECO:0000313" key="2">
    <source>
        <dbReference type="EMBL" id="CEM49866.1"/>
    </source>
</evidence>
<organism evidence="2">
    <name type="scientific">Chromera velia CCMP2878</name>
    <dbReference type="NCBI Taxonomy" id="1169474"/>
    <lineage>
        <taxon>Eukaryota</taxon>
        <taxon>Sar</taxon>
        <taxon>Alveolata</taxon>
        <taxon>Colpodellida</taxon>
        <taxon>Chromeraceae</taxon>
        <taxon>Chromera</taxon>
    </lineage>
</organism>
<proteinExistence type="predicted"/>
<reference evidence="2" key="1">
    <citation type="submission" date="2014-11" db="EMBL/GenBank/DDBJ databases">
        <authorList>
            <person name="Otto D Thomas"/>
            <person name="Naeem Raeece"/>
        </authorList>
    </citation>
    <scope>NUCLEOTIDE SEQUENCE</scope>
</reference>
<accession>A0A0G4HZ62</accession>
<name>A0A0G4HZ62_9ALVE</name>
<dbReference type="EMBL" id="CDMZ01004479">
    <property type="protein sequence ID" value="CEM49866.1"/>
    <property type="molecule type" value="Genomic_DNA"/>
</dbReference>